<evidence type="ECO:0000313" key="3">
    <source>
        <dbReference type="Proteomes" id="UP000235672"/>
    </source>
</evidence>
<reference evidence="2 3" key="1">
    <citation type="submission" date="2016-05" db="EMBL/GenBank/DDBJ databases">
        <title>A degradative enzymes factory behind the ericoid mycorrhizal symbiosis.</title>
        <authorList>
            <consortium name="DOE Joint Genome Institute"/>
            <person name="Martino E."/>
            <person name="Morin E."/>
            <person name="Grelet G."/>
            <person name="Kuo A."/>
            <person name="Kohler A."/>
            <person name="Daghino S."/>
            <person name="Barry K."/>
            <person name="Choi C."/>
            <person name="Cichocki N."/>
            <person name="Clum A."/>
            <person name="Copeland A."/>
            <person name="Hainaut M."/>
            <person name="Haridas S."/>
            <person name="Labutti K."/>
            <person name="Lindquist E."/>
            <person name="Lipzen A."/>
            <person name="Khouja H.-R."/>
            <person name="Murat C."/>
            <person name="Ohm R."/>
            <person name="Olson A."/>
            <person name="Spatafora J."/>
            <person name="Veneault-Fourrey C."/>
            <person name="Henrissat B."/>
            <person name="Grigoriev I."/>
            <person name="Martin F."/>
            <person name="Perotto S."/>
        </authorList>
    </citation>
    <scope>NUCLEOTIDE SEQUENCE [LARGE SCALE GENOMIC DNA]</scope>
    <source>
        <strain evidence="2 3">UAMH 7357</strain>
    </source>
</reference>
<dbReference type="Proteomes" id="UP000235672">
    <property type="component" value="Unassembled WGS sequence"/>
</dbReference>
<organism evidence="2 3">
    <name type="scientific">Hyaloscypha hepaticicola</name>
    <dbReference type="NCBI Taxonomy" id="2082293"/>
    <lineage>
        <taxon>Eukaryota</taxon>
        <taxon>Fungi</taxon>
        <taxon>Dikarya</taxon>
        <taxon>Ascomycota</taxon>
        <taxon>Pezizomycotina</taxon>
        <taxon>Leotiomycetes</taxon>
        <taxon>Helotiales</taxon>
        <taxon>Hyaloscyphaceae</taxon>
        <taxon>Hyaloscypha</taxon>
    </lineage>
</organism>
<evidence type="ECO:0000313" key="2">
    <source>
        <dbReference type="EMBL" id="PMD16707.1"/>
    </source>
</evidence>
<dbReference type="AlphaFoldDB" id="A0A2J6PRS3"/>
<name>A0A2J6PRS3_9HELO</name>
<dbReference type="EMBL" id="KZ613504">
    <property type="protein sequence ID" value="PMD16707.1"/>
    <property type="molecule type" value="Genomic_DNA"/>
</dbReference>
<accession>A0A2J6PRS3</accession>
<gene>
    <name evidence="2" type="ORF">NA56DRAFT_708601</name>
</gene>
<keyword evidence="3" id="KW-1185">Reference proteome</keyword>
<proteinExistence type="predicted"/>
<sequence length="280" mass="30620">MSPALVETSTEAKSQLMVHSDGQSGDYCIDEQTRNGCWQSHGQPDSLKQTHDASHWQSGTPNPLPRNDWCSHSCAATRAFPVLHPCSTPELLPTASSLYLILDFLHTGILPSAKVTVPSKGFERDCRLHLSGWAPAAPLSMGILARVGILADLAIPCFCLKPLSHTTTAPFHPPMSSVRRSALYPRAISSGQISDGSFYDARQTTSALAGTLWHPLAPSRLFELFMHFHPTSQWRPLTAMEGLATANDPRDPSLANRFSARFYTEARHARSAPVQAKNQP</sequence>
<evidence type="ECO:0000256" key="1">
    <source>
        <dbReference type="SAM" id="MobiDB-lite"/>
    </source>
</evidence>
<feature type="region of interest" description="Disordered" evidence="1">
    <location>
        <begin position="39"/>
        <end position="61"/>
    </location>
</feature>
<protein>
    <submittedName>
        <fullName evidence="2">Uncharacterized protein</fullName>
    </submittedName>
</protein>